<protein>
    <submittedName>
        <fullName evidence="4">Uncharacterized protein ycf36</fullName>
    </submittedName>
</protein>
<dbReference type="GO" id="GO:0009536">
    <property type="term" value="C:plastid"/>
    <property type="evidence" value="ECO:0007669"/>
    <property type="project" value="UniProtKB-SubCell"/>
</dbReference>
<keyword evidence="3" id="KW-0472">Membrane</keyword>
<keyword evidence="3" id="KW-1133">Transmembrane helix</keyword>
<sequence>MSYKLLCPVPIEQRPITEYLKLRESKFLNSSSLNESSYLIKILKIFFISLILFFSFSFFYLDLNSSFLKLLITTSIISCIFILLIHLRLFLSWQYIKKRLNDPIIFYEESSWYDGKFWTKSKSILFQEKLIQTYQVLPIIKKIVNVLTNTCSILLTFLLILIFN</sequence>
<name>B7T227_VAULI</name>
<dbReference type="InterPro" id="IPR009631">
    <property type="entry name" value="CGLD27-like"/>
</dbReference>
<evidence type="ECO:0000313" key="4">
    <source>
        <dbReference type="EMBL" id="ACF70993.1"/>
    </source>
</evidence>
<feature type="transmembrane region" description="Helical" evidence="3">
    <location>
        <begin position="42"/>
        <end position="61"/>
    </location>
</feature>
<keyword evidence="4" id="KW-0150">Chloroplast</keyword>
<keyword evidence="2 4" id="KW-0934">Plastid</keyword>
<proteinExistence type="predicted"/>
<dbReference type="PANTHER" id="PTHR34214">
    <property type="match status" value="1"/>
</dbReference>
<accession>B7T227</accession>
<dbReference type="EMBL" id="EU912438">
    <property type="protein sequence ID" value="ACF70993.1"/>
    <property type="molecule type" value="Genomic_DNA"/>
</dbReference>
<comment type="subcellular location">
    <subcellularLocation>
        <location evidence="1">Plastid</location>
    </subcellularLocation>
</comment>
<evidence type="ECO:0000256" key="1">
    <source>
        <dbReference type="ARBA" id="ARBA00004474"/>
    </source>
</evidence>
<feature type="transmembrane region" description="Helical" evidence="3">
    <location>
        <begin position="143"/>
        <end position="163"/>
    </location>
</feature>
<geneLocation type="chloroplast" evidence="4"/>
<dbReference type="AlphaFoldDB" id="B7T227"/>
<reference evidence="4" key="1">
    <citation type="journal article" date="2008" name="Proc. Natl. Acad. Sci. U.S.A.">
        <title>Horizontal gene transfer of the algal nuclear gene psbO to the photosynthetic sea slug Elysia chlorotica.</title>
        <authorList>
            <person name="Rumpho M.E."/>
            <person name="Worful J.M."/>
            <person name="Lee J."/>
            <person name="Kannan K."/>
            <person name="Tyler M.S."/>
            <person name="Bhattacharya D."/>
            <person name="Moustafa A."/>
            <person name="Manhart J.R."/>
        </authorList>
    </citation>
    <scope>NUCLEOTIDE SEQUENCE [LARGE SCALE GENOMIC DNA]</scope>
    <source>
        <strain>CCMP2940</strain>
    </source>
</reference>
<evidence type="ECO:0000256" key="2">
    <source>
        <dbReference type="ARBA" id="ARBA00022640"/>
    </source>
</evidence>
<dbReference type="RefSeq" id="YP_002327576.1">
    <property type="nucleotide sequence ID" value="NC_011600.1"/>
</dbReference>
<keyword evidence="3" id="KW-0812">Transmembrane</keyword>
<feature type="transmembrane region" description="Helical" evidence="3">
    <location>
        <begin position="67"/>
        <end position="91"/>
    </location>
</feature>
<evidence type="ECO:0000256" key="3">
    <source>
        <dbReference type="SAM" id="Phobius"/>
    </source>
</evidence>
<dbReference type="PANTHER" id="PTHR34214:SF3">
    <property type="entry name" value="PROTEIN CONSERVED IN THE GREEN LINEAGE AND DIATOMS 27, CHLOROPLASTIC"/>
    <property type="match status" value="1"/>
</dbReference>
<dbReference type="Pfam" id="PF06799">
    <property type="entry name" value="CGLD27-like"/>
    <property type="match status" value="1"/>
</dbReference>
<dbReference type="GeneID" id="7056127"/>
<gene>
    <name evidence="4" type="primary">ycf36</name>
</gene>
<organism evidence="4">
    <name type="scientific">Vaucheria litorea</name>
    <name type="common">Yellow-green alga</name>
    <dbReference type="NCBI Taxonomy" id="109269"/>
    <lineage>
        <taxon>Eukaryota</taxon>
        <taxon>Sar</taxon>
        <taxon>Stramenopiles</taxon>
        <taxon>Ochrophyta</taxon>
        <taxon>PX clade</taxon>
        <taxon>Xanthophyceae</taxon>
        <taxon>Vaucheriales</taxon>
        <taxon>Vaucheriaceae</taxon>
        <taxon>Vaucheria</taxon>
    </lineage>
</organism>